<comment type="caution">
    <text evidence="1">The sequence shown here is derived from an EMBL/GenBank/DDBJ whole genome shotgun (WGS) entry which is preliminary data.</text>
</comment>
<dbReference type="EMBL" id="LGSP01000130">
    <property type="protein sequence ID" value="KNE78823.1"/>
    <property type="molecule type" value="Genomic_DNA"/>
</dbReference>
<evidence type="ECO:0000313" key="2">
    <source>
        <dbReference type="Proteomes" id="UP000037185"/>
    </source>
</evidence>
<organism evidence="1 2">
    <name type="scientific">Streptomyces fradiae</name>
    <name type="common">Streptomyces roseoflavus</name>
    <dbReference type="NCBI Taxonomy" id="1906"/>
    <lineage>
        <taxon>Bacteria</taxon>
        <taxon>Bacillati</taxon>
        <taxon>Actinomycetota</taxon>
        <taxon>Actinomycetes</taxon>
        <taxon>Kitasatosporales</taxon>
        <taxon>Streptomycetaceae</taxon>
        <taxon>Streptomyces</taxon>
    </lineage>
</organism>
<name>A0ACC4W2I8_STRFR</name>
<dbReference type="Proteomes" id="UP000037185">
    <property type="component" value="Unassembled WGS sequence"/>
</dbReference>
<reference evidence="1" key="1">
    <citation type="submission" date="2015-07" db="EMBL/GenBank/DDBJ databases">
        <title>Draft genome sequence of Streptomyces fradiae, a resistant strain to nitron-oligomycin.</title>
        <authorList>
            <person name="Vatlin A.A."/>
            <person name="Bekker O.B."/>
            <person name="Danilenko V.N."/>
        </authorList>
    </citation>
    <scope>NUCLEOTIDE SEQUENCE</scope>
    <source>
        <strain evidence="1">Olg1-1</strain>
    </source>
</reference>
<sequence>MSSSTPGREPAGRPGPDGLPALPVTFRPTRTRVILLSAGVAVLATLTILAVVLPSLSPAERSSFVFTGLLGLGVMALLSRPRIDADEEGITVVNLTARRRLSWAEVLRVNLRPGDPWVHLDLADGTHLPAMGIQPGVARDKAIADARALRALADHHGSGRTAD</sequence>
<keyword evidence="2" id="KW-1185">Reference proteome</keyword>
<accession>A0ACC4W2I8</accession>
<evidence type="ECO:0000313" key="1">
    <source>
        <dbReference type="EMBL" id="KNE78823.1"/>
    </source>
</evidence>
<proteinExistence type="predicted"/>
<gene>
    <name evidence="1" type="ORF">ADZ36_31020</name>
</gene>
<protein>
    <submittedName>
        <fullName evidence="1">Membrane protein</fullName>
    </submittedName>
</protein>